<comment type="cofactor">
    <cofactor evidence="1">
        <name>pyridoxal 5'-phosphate</name>
        <dbReference type="ChEBI" id="CHEBI:597326"/>
    </cofactor>
</comment>
<evidence type="ECO:0000256" key="1">
    <source>
        <dbReference type="ARBA" id="ARBA00001933"/>
    </source>
</evidence>
<dbReference type="PANTHER" id="PTHR11601:SF36">
    <property type="entry name" value="CYSTEINE DESULFURASE NIFS-RELATED"/>
    <property type="match status" value="1"/>
</dbReference>
<dbReference type="InterPro" id="IPR015421">
    <property type="entry name" value="PyrdxlP-dep_Trfase_major"/>
</dbReference>
<dbReference type="RefSeq" id="WP_231419531.1">
    <property type="nucleotide sequence ID" value="NZ_CP126446.1"/>
</dbReference>
<dbReference type="InterPro" id="IPR016454">
    <property type="entry name" value="Cysteine_dSase"/>
</dbReference>
<organism evidence="4 5">
    <name type="scientific">Pontibacillus chungwhensis</name>
    <dbReference type="NCBI Taxonomy" id="265426"/>
    <lineage>
        <taxon>Bacteria</taxon>
        <taxon>Bacillati</taxon>
        <taxon>Bacillota</taxon>
        <taxon>Bacilli</taxon>
        <taxon>Bacillales</taxon>
        <taxon>Bacillaceae</taxon>
        <taxon>Pontibacillus</taxon>
    </lineage>
</organism>
<sequence>MRTLKGYFDYAASCPIDEEALETYVKASREYVGNSTSLHDAGTKASRLIEHCRETLSHLIGGEAKGVYFTSGGSEGNFLAFQALLSAHKGRHIVLSEGEHASVRNAALKFEEQGYNVSHVPLTSEGVVDIGILKALVTNDTALVSIHHVNSEIGTVQPLEEIAAICRGSGAFFHSDCVQSFGKLDLSQVTQYVDGLTLSGHKVYGPKGVGALYLSPLYTYQPFLPNGVHEAGMRAGTLNVPGIAAFTVAAEKCVNTMAIFQEKFAAWKHVIERDLSRVPGKVEIVPSDQRVPIMGLLVHRLEGQWLMLEGNRAGFCFSTGTACQVGSQKPSRTLLSMGKTVDEARTFIRLSFGHDQTLEDVKELSDWLRRVIEERAAAVVQ</sequence>
<proteinExistence type="predicted"/>
<accession>A0ABY8V057</accession>
<dbReference type="Pfam" id="PF00266">
    <property type="entry name" value="Aminotran_5"/>
    <property type="match status" value="1"/>
</dbReference>
<reference evidence="4 5" key="1">
    <citation type="submission" date="2023-05" db="EMBL/GenBank/DDBJ databases">
        <title>Comparative genomics reveals the evidence of polycyclic aromatic hydrocarbons degradation in moderately halophilic genus Pontibacillus.</title>
        <authorList>
            <person name="Yang H."/>
            <person name="Qian Z."/>
        </authorList>
    </citation>
    <scope>NUCLEOTIDE SEQUENCE [LARGE SCALE GENOMIC DNA]</scope>
    <source>
        <strain evidence="5">HN14</strain>
    </source>
</reference>
<dbReference type="Gene3D" id="3.90.1150.10">
    <property type="entry name" value="Aspartate Aminotransferase, domain 1"/>
    <property type="match status" value="1"/>
</dbReference>
<dbReference type="InterPro" id="IPR015424">
    <property type="entry name" value="PyrdxlP-dep_Trfase"/>
</dbReference>
<dbReference type="PIRSF" id="PIRSF005572">
    <property type="entry name" value="NifS"/>
    <property type="match status" value="1"/>
</dbReference>
<keyword evidence="2" id="KW-0663">Pyridoxal phosphate</keyword>
<evidence type="ECO:0000313" key="4">
    <source>
        <dbReference type="EMBL" id="WIF98020.1"/>
    </source>
</evidence>
<dbReference type="InterPro" id="IPR015422">
    <property type="entry name" value="PyrdxlP-dep_Trfase_small"/>
</dbReference>
<evidence type="ECO:0000313" key="5">
    <source>
        <dbReference type="Proteomes" id="UP001236652"/>
    </source>
</evidence>
<dbReference type="Gene3D" id="1.10.260.50">
    <property type="match status" value="1"/>
</dbReference>
<feature type="domain" description="Aminotransferase class V" evidence="3">
    <location>
        <begin position="7"/>
        <end position="364"/>
    </location>
</feature>
<dbReference type="EMBL" id="CP126446">
    <property type="protein sequence ID" value="WIF98020.1"/>
    <property type="molecule type" value="Genomic_DNA"/>
</dbReference>
<dbReference type="PANTHER" id="PTHR11601">
    <property type="entry name" value="CYSTEINE DESULFURYLASE FAMILY MEMBER"/>
    <property type="match status" value="1"/>
</dbReference>
<dbReference type="Proteomes" id="UP001236652">
    <property type="component" value="Chromosome"/>
</dbReference>
<dbReference type="InterPro" id="IPR000192">
    <property type="entry name" value="Aminotrans_V_dom"/>
</dbReference>
<dbReference type="SUPFAM" id="SSF53383">
    <property type="entry name" value="PLP-dependent transferases"/>
    <property type="match status" value="1"/>
</dbReference>
<gene>
    <name evidence="4" type="ORF">QNI29_20215</name>
</gene>
<name>A0ABY8V057_9BACI</name>
<evidence type="ECO:0000259" key="3">
    <source>
        <dbReference type="Pfam" id="PF00266"/>
    </source>
</evidence>
<dbReference type="Gene3D" id="3.40.640.10">
    <property type="entry name" value="Type I PLP-dependent aspartate aminotransferase-like (Major domain)"/>
    <property type="match status" value="1"/>
</dbReference>
<protein>
    <submittedName>
        <fullName evidence="4">IscS subfamily cysteine desulfurase</fullName>
    </submittedName>
</protein>
<evidence type="ECO:0000256" key="2">
    <source>
        <dbReference type="ARBA" id="ARBA00022898"/>
    </source>
</evidence>
<dbReference type="NCBIfam" id="NF002806">
    <property type="entry name" value="PRK02948.1"/>
    <property type="match status" value="1"/>
</dbReference>
<keyword evidence="5" id="KW-1185">Reference proteome</keyword>